<evidence type="ECO:0000259" key="1">
    <source>
        <dbReference type="Pfam" id="PF12647"/>
    </source>
</evidence>
<dbReference type="EMBL" id="PEYO01000013">
    <property type="protein sequence ID" value="PIU03634.1"/>
    <property type="molecule type" value="Genomic_DNA"/>
</dbReference>
<comment type="caution">
    <text evidence="2">The sequence shown here is derived from an EMBL/GenBank/DDBJ whole genome shotgun (WGS) entry which is preliminary data.</text>
</comment>
<dbReference type="InterPro" id="IPR024439">
    <property type="entry name" value="RNHCP"/>
</dbReference>
<feature type="domain" description="RNHCP" evidence="1">
    <location>
        <begin position="3"/>
        <end position="102"/>
    </location>
</feature>
<dbReference type="Proteomes" id="UP000228996">
    <property type="component" value="Unassembled WGS sequence"/>
</dbReference>
<sequence>MSGFICQNCEKKVSTDNFIGTAFRNHCPFCLWSKHLGQGKTIDKVRPCQSMMEPIGLTFKQEGFDKFTKEAKQGEIMIVNQCLGCGAVTINRIAADDDPKAILKLLRRSFAPLRMTPDIKVLDEKDEKEVKRQLFGII</sequence>
<evidence type="ECO:0000313" key="3">
    <source>
        <dbReference type="Proteomes" id="UP000228996"/>
    </source>
</evidence>
<proteinExistence type="predicted"/>
<evidence type="ECO:0000313" key="2">
    <source>
        <dbReference type="EMBL" id="PIU03634.1"/>
    </source>
</evidence>
<organism evidence="2 3">
    <name type="scientific">Candidatus Shapirobacteria bacterium CG08_land_8_20_14_0_20_39_18</name>
    <dbReference type="NCBI Taxonomy" id="1974883"/>
    <lineage>
        <taxon>Bacteria</taxon>
        <taxon>Candidatus Shapironibacteriota</taxon>
    </lineage>
</organism>
<reference evidence="3" key="1">
    <citation type="submission" date="2017-09" db="EMBL/GenBank/DDBJ databases">
        <title>Depth-based differentiation of microbial function through sediment-hosted aquifers and enrichment of novel symbionts in the deep terrestrial subsurface.</title>
        <authorList>
            <person name="Probst A.J."/>
            <person name="Ladd B."/>
            <person name="Jarett J.K."/>
            <person name="Geller-Mcgrath D.E."/>
            <person name="Sieber C.M.K."/>
            <person name="Emerson J.B."/>
            <person name="Anantharaman K."/>
            <person name="Thomas B.C."/>
            <person name="Malmstrom R."/>
            <person name="Stieglmeier M."/>
            <person name="Klingl A."/>
            <person name="Woyke T."/>
            <person name="Ryan C.M."/>
            <person name="Banfield J.F."/>
        </authorList>
    </citation>
    <scope>NUCLEOTIDE SEQUENCE [LARGE SCALE GENOMIC DNA]</scope>
</reference>
<dbReference type="AlphaFoldDB" id="A0A2M6XDB3"/>
<protein>
    <submittedName>
        <fullName evidence="2">RNHCP domain-containing protein</fullName>
    </submittedName>
</protein>
<accession>A0A2M6XDB3</accession>
<gene>
    <name evidence="2" type="ORF">COT44_02475</name>
</gene>
<dbReference type="Pfam" id="PF12647">
    <property type="entry name" value="RNHCP"/>
    <property type="match status" value="1"/>
</dbReference>
<name>A0A2M6XDB3_9BACT</name>